<dbReference type="GO" id="GO:0008168">
    <property type="term" value="F:methyltransferase activity"/>
    <property type="evidence" value="ECO:0007669"/>
    <property type="project" value="TreeGrafter"/>
</dbReference>
<sequence length="354" mass="40688">MADDPDTITVDPDVYARDPQIPDDWISETFSIGSSVYRGLMENGRRYQTLSNKGYIIPSDEQMFDSYEAGHLVALVLDSDRANPLFQSPIGDNPKHVLDLGTGKGTWAIDVADLFPEATIRGVDLFPPPVTWTPPNCLLEVDNALEEWTWREQFDLVHMRIMIGSFDPKEWDQVYTRVYENLRPGGWIEQLEACPSIECDDNSLPEDSILRSWGPNMLACGEAAGRKCDTLDTMSSAIRDIGFVEVHDKSYKWPIGTWPRDQKYKEAGSLNFQHWMDGMEGWCMWLLTKHGSPKPWTKNEVIVYVAKIRAELKNPSYHIYQRARRVWARKPYHSEVMKTPDSMPDWERTPEPDI</sequence>
<dbReference type="Proteomes" id="UP001149165">
    <property type="component" value="Unassembled WGS sequence"/>
</dbReference>
<gene>
    <name evidence="1" type="ORF">N7456_012745</name>
</gene>
<reference evidence="1" key="2">
    <citation type="journal article" date="2023" name="IMA Fungus">
        <title>Comparative genomic study of the Penicillium genus elucidates a diverse pangenome and 15 lateral gene transfer events.</title>
        <authorList>
            <person name="Petersen C."/>
            <person name="Sorensen T."/>
            <person name="Nielsen M.R."/>
            <person name="Sondergaard T.E."/>
            <person name="Sorensen J.L."/>
            <person name="Fitzpatrick D.A."/>
            <person name="Frisvad J.C."/>
            <person name="Nielsen K.L."/>
        </authorList>
    </citation>
    <scope>NUCLEOTIDE SEQUENCE</scope>
    <source>
        <strain evidence="1">IBT 30069</strain>
    </source>
</reference>
<dbReference type="InterPro" id="IPR029063">
    <property type="entry name" value="SAM-dependent_MTases_sf"/>
</dbReference>
<dbReference type="CDD" id="cd02440">
    <property type="entry name" value="AdoMet_MTases"/>
    <property type="match status" value="1"/>
</dbReference>
<dbReference type="Pfam" id="PF13489">
    <property type="entry name" value="Methyltransf_23"/>
    <property type="match status" value="1"/>
</dbReference>
<protein>
    <recommendedName>
        <fullName evidence="3">Methyltransferase domain-containing protein</fullName>
    </recommendedName>
</protein>
<accession>A0A9W9EK87</accession>
<proteinExistence type="predicted"/>
<dbReference type="Gene3D" id="3.40.50.150">
    <property type="entry name" value="Vaccinia Virus protein VP39"/>
    <property type="match status" value="1"/>
</dbReference>
<dbReference type="PANTHER" id="PTHR43591">
    <property type="entry name" value="METHYLTRANSFERASE"/>
    <property type="match status" value="1"/>
</dbReference>
<name>A0A9W9EK87_9EURO</name>
<keyword evidence="2" id="KW-1185">Reference proteome</keyword>
<evidence type="ECO:0000313" key="1">
    <source>
        <dbReference type="EMBL" id="KAJ5083318.1"/>
    </source>
</evidence>
<dbReference type="PANTHER" id="PTHR43591:SF24">
    <property type="entry name" value="2-METHOXY-6-POLYPRENYL-1,4-BENZOQUINOL METHYLASE, MITOCHONDRIAL"/>
    <property type="match status" value="1"/>
</dbReference>
<dbReference type="SUPFAM" id="SSF53335">
    <property type="entry name" value="S-adenosyl-L-methionine-dependent methyltransferases"/>
    <property type="match status" value="1"/>
</dbReference>
<dbReference type="OrthoDB" id="529367at2759"/>
<dbReference type="EMBL" id="JAPQKH010000008">
    <property type="protein sequence ID" value="KAJ5083318.1"/>
    <property type="molecule type" value="Genomic_DNA"/>
</dbReference>
<evidence type="ECO:0008006" key="3">
    <source>
        <dbReference type="Google" id="ProtNLM"/>
    </source>
</evidence>
<organism evidence="1 2">
    <name type="scientific">Penicillium angulare</name>
    <dbReference type="NCBI Taxonomy" id="116970"/>
    <lineage>
        <taxon>Eukaryota</taxon>
        <taxon>Fungi</taxon>
        <taxon>Dikarya</taxon>
        <taxon>Ascomycota</taxon>
        <taxon>Pezizomycotina</taxon>
        <taxon>Eurotiomycetes</taxon>
        <taxon>Eurotiomycetidae</taxon>
        <taxon>Eurotiales</taxon>
        <taxon>Aspergillaceae</taxon>
        <taxon>Penicillium</taxon>
    </lineage>
</organism>
<dbReference type="AlphaFoldDB" id="A0A9W9EK87"/>
<evidence type="ECO:0000313" key="2">
    <source>
        <dbReference type="Proteomes" id="UP001149165"/>
    </source>
</evidence>
<comment type="caution">
    <text evidence="1">The sequence shown here is derived from an EMBL/GenBank/DDBJ whole genome shotgun (WGS) entry which is preliminary data.</text>
</comment>
<reference evidence="1" key="1">
    <citation type="submission" date="2022-11" db="EMBL/GenBank/DDBJ databases">
        <authorList>
            <person name="Petersen C."/>
        </authorList>
    </citation>
    <scope>NUCLEOTIDE SEQUENCE</scope>
    <source>
        <strain evidence="1">IBT 30069</strain>
    </source>
</reference>